<reference evidence="4" key="2">
    <citation type="submission" date="2025-08" db="UniProtKB">
        <authorList>
            <consortium name="Ensembl"/>
        </authorList>
    </citation>
    <scope>IDENTIFICATION</scope>
</reference>
<dbReference type="Proteomes" id="UP000265080">
    <property type="component" value="Chromosome 19"/>
</dbReference>
<proteinExistence type="predicted"/>
<keyword evidence="5" id="KW-1185">Reference proteome</keyword>
<dbReference type="GO" id="GO:0003684">
    <property type="term" value="F:damaged DNA binding"/>
    <property type="evidence" value="ECO:0007669"/>
    <property type="project" value="TreeGrafter"/>
</dbReference>
<name>A0A3P8S1M5_AMPPE</name>
<evidence type="ECO:0000256" key="3">
    <source>
        <dbReference type="ARBA" id="ARBA00023204"/>
    </source>
</evidence>
<dbReference type="GO" id="GO:0000712">
    <property type="term" value="P:resolution of meiotic recombination intermediates"/>
    <property type="evidence" value="ECO:0007669"/>
    <property type="project" value="TreeGrafter"/>
</dbReference>
<reference evidence="4" key="3">
    <citation type="submission" date="2025-09" db="UniProtKB">
        <authorList>
            <consortium name="Ensembl"/>
        </authorList>
    </citation>
    <scope>IDENTIFICATION</scope>
</reference>
<dbReference type="GeneTree" id="ENSGT00390000004394"/>
<evidence type="ECO:0000256" key="1">
    <source>
        <dbReference type="ARBA" id="ARBA00022763"/>
    </source>
</evidence>
<organism evidence="4 5">
    <name type="scientific">Amphiprion percula</name>
    <name type="common">Orange clownfish</name>
    <name type="synonym">Lutjanus percula</name>
    <dbReference type="NCBI Taxonomy" id="161767"/>
    <lineage>
        <taxon>Eukaryota</taxon>
        <taxon>Metazoa</taxon>
        <taxon>Chordata</taxon>
        <taxon>Craniata</taxon>
        <taxon>Vertebrata</taxon>
        <taxon>Euteleostomi</taxon>
        <taxon>Actinopterygii</taxon>
        <taxon>Neopterygii</taxon>
        <taxon>Teleostei</taxon>
        <taxon>Neoteleostei</taxon>
        <taxon>Acanthomorphata</taxon>
        <taxon>Ovalentaria</taxon>
        <taxon>Pomacentridae</taxon>
        <taxon>Amphiprion</taxon>
    </lineage>
</organism>
<dbReference type="GO" id="GO:0000014">
    <property type="term" value="F:single-stranded DNA endodeoxyribonuclease activity"/>
    <property type="evidence" value="ECO:0007669"/>
    <property type="project" value="TreeGrafter"/>
</dbReference>
<keyword evidence="3" id="KW-0234">DNA repair</keyword>
<accession>A0A3P8S1M5</accession>
<reference evidence="4 5" key="1">
    <citation type="submission" date="2018-03" db="EMBL/GenBank/DDBJ databases">
        <title>Finding Nemo's genes: A chromosome-scale reference assembly of the genome of the orange clownfish Amphiprion percula.</title>
        <authorList>
            <person name="Lehmann R."/>
        </authorList>
    </citation>
    <scope>NUCLEOTIDE SEQUENCE</scope>
</reference>
<dbReference type="PANTHER" id="PTHR10150:SF0">
    <property type="entry name" value="DNA REPAIR ENDONUCLEASE XPF"/>
    <property type="match status" value="1"/>
</dbReference>
<dbReference type="GO" id="GO:1901255">
    <property type="term" value="P:nucleotide-excision repair involved in interstrand cross-link repair"/>
    <property type="evidence" value="ECO:0007669"/>
    <property type="project" value="TreeGrafter"/>
</dbReference>
<keyword evidence="2" id="KW-0378">Hydrolase</keyword>
<dbReference type="AlphaFoldDB" id="A0A3P8S1M5"/>
<dbReference type="Ensembl" id="ENSAPET00000006069.1">
    <property type="protein sequence ID" value="ENSAPEP00000005915.1"/>
    <property type="gene ID" value="ENSAPEG00000004223.1"/>
</dbReference>
<dbReference type="GO" id="GO:0003697">
    <property type="term" value="F:single-stranded DNA binding"/>
    <property type="evidence" value="ECO:0007669"/>
    <property type="project" value="TreeGrafter"/>
</dbReference>
<protein>
    <submittedName>
        <fullName evidence="4">Excision repair cross-complementation group 4</fullName>
    </submittedName>
</protein>
<dbReference type="PANTHER" id="PTHR10150">
    <property type="entry name" value="DNA REPAIR ENDONUCLEASE XPF"/>
    <property type="match status" value="1"/>
</dbReference>
<evidence type="ECO:0000256" key="2">
    <source>
        <dbReference type="ARBA" id="ARBA00022801"/>
    </source>
</evidence>
<dbReference type="GO" id="GO:0000110">
    <property type="term" value="C:nucleotide-excision repair factor 1 complex"/>
    <property type="evidence" value="ECO:0007669"/>
    <property type="project" value="TreeGrafter"/>
</dbReference>
<evidence type="ECO:0000313" key="5">
    <source>
        <dbReference type="Proteomes" id="UP000265080"/>
    </source>
</evidence>
<dbReference type="GO" id="GO:0000724">
    <property type="term" value="P:double-strand break repair via homologous recombination"/>
    <property type="evidence" value="ECO:0007669"/>
    <property type="project" value="TreeGrafter"/>
</dbReference>
<sequence length="287" mass="32998">MAGPRLEFETEMFLSLFGCDGLLVVAEGWGLVLLLNTTTPEQEYFTEQLRVEGVTHLLRTVTSDVQSAERYNVYTEGGVLFVTSRILPFDPPPLGILVYRAHKIIESCQEAFILRLFRQKNKTGFIKAFTDKATAFSSGFCQVERVMRNLFVKKLYLWPRYDELIPWQTFPSIHYLYTTIRHYLDPLWHQLGAKTKALVQDLKVLRVLLLYLTQYDCVTFFNLLESLRSSQKNFGSNSGWLFLDSSTSMFVNARSRVYRVPESKKKLKVAAEAEKQKPGCISSSMEA</sequence>
<evidence type="ECO:0000313" key="4">
    <source>
        <dbReference type="Ensembl" id="ENSAPEP00000005915.1"/>
    </source>
</evidence>
<dbReference type="STRING" id="161767.ENSAPEP00000005915"/>
<keyword evidence="1" id="KW-0227">DNA damage</keyword>